<dbReference type="SUPFAM" id="SSF53822">
    <property type="entry name" value="Periplasmic binding protein-like I"/>
    <property type="match status" value="1"/>
</dbReference>
<gene>
    <name evidence="2" type="ORF">J437_LFUL000736</name>
</gene>
<sequence length="127" mass="13646">MNKPRSGGLPRISPPPLNVSAPSFVSEGEGEFVGWGGSGGREMSYGRPVAGPELRTGTRSRRQDVYIAGFFPFGPRGPGGGSLGRGVMPAVKLAVDHINDSPDVLRGYRLHVYWNDTQVGSFAFLWN</sequence>
<dbReference type="Gene3D" id="3.40.50.2300">
    <property type="match status" value="1"/>
</dbReference>
<protein>
    <submittedName>
        <fullName evidence="2">Uncharacterized protein</fullName>
    </submittedName>
</protein>
<feature type="region of interest" description="Disordered" evidence="1">
    <location>
        <begin position="36"/>
        <end position="58"/>
    </location>
</feature>
<reference evidence="2" key="1">
    <citation type="submission" date="2013-04" db="EMBL/GenBank/DDBJ databases">
        <authorList>
            <person name="Qu J."/>
            <person name="Murali S.C."/>
            <person name="Bandaranaike D."/>
            <person name="Bellair M."/>
            <person name="Blankenburg K."/>
            <person name="Chao H."/>
            <person name="Dinh H."/>
            <person name="Doddapaneni H."/>
            <person name="Downs B."/>
            <person name="Dugan-Rocha S."/>
            <person name="Elkadiri S."/>
            <person name="Gnanaolivu R.D."/>
            <person name="Hernandez B."/>
            <person name="Javaid M."/>
            <person name="Jayaseelan J.C."/>
            <person name="Lee S."/>
            <person name="Li M."/>
            <person name="Ming W."/>
            <person name="Munidasa M."/>
            <person name="Muniz J."/>
            <person name="Nguyen L."/>
            <person name="Ongeri F."/>
            <person name="Osuji N."/>
            <person name="Pu L.-L."/>
            <person name="Puazo M."/>
            <person name="Qu C."/>
            <person name="Quiroz J."/>
            <person name="Raj R."/>
            <person name="Weissenberger G."/>
            <person name="Xin Y."/>
            <person name="Zou X."/>
            <person name="Han Y."/>
            <person name="Richards S."/>
            <person name="Worley K."/>
            <person name="Muzny D."/>
            <person name="Gibbs R."/>
        </authorList>
    </citation>
    <scope>NUCLEOTIDE SEQUENCE</scope>
    <source>
        <strain evidence="2">Sampled in the wild</strain>
    </source>
</reference>
<comment type="caution">
    <text evidence="2">The sequence shown here is derived from an EMBL/GenBank/DDBJ whole genome shotgun (WGS) entry which is preliminary data.</text>
</comment>
<reference evidence="2" key="2">
    <citation type="submission" date="2017-10" db="EMBL/GenBank/DDBJ databases">
        <title>Ladona fulva Genome sequencing and assembly.</title>
        <authorList>
            <person name="Murali S."/>
            <person name="Richards S."/>
            <person name="Bandaranaike D."/>
            <person name="Bellair M."/>
            <person name="Blankenburg K."/>
            <person name="Chao H."/>
            <person name="Dinh H."/>
            <person name="Doddapaneni H."/>
            <person name="Dugan-Rocha S."/>
            <person name="Elkadiri S."/>
            <person name="Gnanaolivu R."/>
            <person name="Hernandez B."/>
            <person name="Skinner E."/>
            <person name="Javaid M."/>
            <person name="Lee S."/>
            <person name="Li M."/>
            <person name="Ming W."/>
            <person name="Munidasa M."/>
            <person name="Muniz J."/>
            <person name="Nguyen L."/>
            <person name="Hughes D."/>
            <person name="Osuji N."/>
            <person name="Pu L.-L."/>
            <person name="Puazo M."/>
            <person name="Qu C."/>
            <person name="Quiroz J."/>
            <person name="Raj R."/>
            <person name="Weissenberger G."/>
            <person name="Xin Y."/>
            <person name="Zou X."/>
            <person name="Han Y."/>
            <person name="Worley K."/>
            <person name="Muzny D."/>
            <person name="Gibbs R."/>
        </authorList>
    </citation>
    <scope>NUCLEOTIDE SEQUENCE</scope>
    <source>
        <strain evidence="2">Sampled in the wild</strain>
    </source>
</reference>
<evidence type="ECO:0000313" key="3">
    <source>
        <dbReference type="Proteomes" id="UP000792457"/>
    </source>
</evidence>
<feature type="region of interest" description="Disordered" evidence="1">
    <location>
        <begin position="1"/>
        <end position="23"/>
    </location>
</feature>
<dbReference type="InterPro" id="IPR028082">
    <property type="entry name" value="Peripla_BP_I"/>
</dbReference>
<dbReference type="OrthoDB" id="2150267at2759"/>
<dbReference type="AlphaFoldDB" id="A0A8K0NRM4"/>
<dbReference type="Proteomes" id="UP000792457">
    <property type="component" value="Unassembled WGS sequence"/>
</dbReference>
<evidence type="ECO:0000313" key="2">
    <source>
        <dbReference type="EMBL" id="KAG8222155.1"/>
    </source>
</evidence>
<accession>A0A8K0NRM4</accession>
<evidence type="ECO:0000256" key="1">
    <source>
        <dbReference type="SAM" id="MobiDB-lite"/>
    </source>
</evidence>
<proteinExistence type="predicted"/>
<keyword evidence="3" id="KW-1185">Reference proteome</keyword>
<name>A0A8K0NRM4_LADFU</name>
<organism evidence="2 3">
    <name type="scientific">Ladona fulva</name>
    <name type="common">Scarce chaser dragonfly</name>
    <name type="synonym">Libellula fulva</name>
    <dbReference type="NCBI Taxonomy" id="123851"/>
    <lineage>
        <taxon>Eukaryota</taxon>
        <taxon>Metazoa</taxon>
        <taxon>Ecdysozoa</taxon>
        <taxon>Arthropoda</taxon>
        <taxon>Hexapoda</taxon>
        <taxon>Insecta</taxon>
        <taxon>Pterygota</taxon>
        <taxon>Palaeoptera</taxon>
        <taxon>Odonata</taxon>
        <taxon>Epiprocta</taxon>
        <taxon>Anisoptera</taxon>
        <taxon>Libelluloidea</taxon>
        <taxon>Libellulidae</taxon>
        <taxon>Ladona</taxon>
    </lineage>
</organism>
<dbReference type="EMBL" id="KZ308125">
    <property type="protein sequence ID" value="KAG8222155.1"/>
    <property type="molecule type" value="Genomic_DNA"/>
</dbReference>